<dbReference type="RefSeq" id="WP_224325329.1">
    <property type="nucleotide sequence ID" value="NZ_JACGBB010000007.1"/>
</dbReference>
<evidence type="ECO:0000313" key="2">
    <source>
        <dbReference type="EMBL" id="MBZ7987374.1"/>
    </source>
</evidence>
<dbReference type="Proteomes" id="UP000786183">
    <property type="component" value="Unassembled WGS sequence"/>
</dbReference>
<feature type="domain" description="Amidohydrolase-related" evidence="1">
    <location>
        <begin position="3"/>
        <end position="242"/>
    </location>
</feature>
<keyword evidence="3" id="KW-1185">Reference proteome</keyword>
<evidence type="ECO:0000313" key="3">
    <source>
        <dbReference type="Proteomes" id="UP000786183"/>
    </source>
</evidence>
<dbReference type="SUPFAM" id="SSF51556">
    <property type="entry name" value="Metallo-dependent hydrolases"/>
    <property type="match status" value="1"/>
</dbReference>
<reference evidence="2 3" key="1">
    <citation type="submission" date="2020-07" db="EMBL/GenBank/DDBJ databases">
        <title>Transfer of Campylobacter canadensis to the novel genus Avispirillum gen. nov., that also includes two novel species recovered from migratory waterfowl: Avispirillum anseris sp. nov. and Avispirillum brantae sp. nov.</title>
        <authorList>
            <person name="Miller W.G."/>
            <person name="Chapman M.H."/>
            <person name="Yee E."/>
            <person name="Inglis G.D."/>
        </authorList>
    </citation>
    <scope>NUCLEOTIDE SEQUENCE [LARGE SCALE GENOMIC DNA]</scope>
    <source>
        <strain evidence="2 3">L283</strain>
    </source>
</reference>
<comment type="caution">
    <text evidence="2">The sequence shown here is derived from an EMBL/GenBank/DDBJ whole genome shotgun (WGS) entry which is preliminary data.</text>
</comment>
<evidence type="ECO:0000259" key="1">
    <source>
        <dbReference type="Pfam" id="PF04909"/>
    </source>
</evidence>
<dbReference type="PANTHER" id="PTHR35563:SF2">
    <property type="entry name" value="BARREL METAL-DEPENDENT HYDROLASE, PUTATIVE (AFU_ORTHOLOGUE AFUA_1G16240)-RELATED"/>
    <property type="match status" value="1"/>
</dbReference>
<organism evidence="2 3">
    <name type="scientific">Campylobacter canadensis</name>
    <dbReference type="NCBI Taxonomy" id="449520"/>
    <lineage>
        <taxon>Bacteria</taxon>
        <taxon>Pseudomonadati</taxon>
        <taxon>Campylobacterota</taxon>
        <taxon>Epsilonproteobacteria</taxon>
        <taxon>Campylobacterales</taxon>
        <taxon>Campylobacteraceae</taxon>
        <taxon>Campylobacter</taxon>
    </lineage>
</organism>
<accession>A0ABS7WRL6</accession>
<sequence>MKIDSHAHIFNANESYVLNARYIPNYTISIEQYKEVLKRNSFSKAVLIQPSFLGDNNELLIKNLNNDIKGVIVCKQNDIKKYIKNKNICGLRFNLINEDKKIDFSKEFLNIVKDNNLHIELHQNAKFLEQNINSLANADVKIVIDHLARASSISELEFLKKYKNCKIYFKISGFYRNGDLEFNKKLYMKLKEIFSINNFVFGSDYPHTNYENQCSFTKLYNEFLQIIDESEFVFYKNAKELFLF</sequence>
<dbReference type="EMBL" id="JACGBB010000007">
    <property type="protein sequence ID" value="MBZ7987374.1"/>
    <property type="molecule type" value="Genomic_DNA"/>
</dbReference>
<gene>
    <name evidence="2" type="ORF">AVCANL283_04525</name>
</gene>
<dbReference type="Pfam" id="PF04909">
    <property type="entry name" value="Amidohydro_2"/>
    <property type="match status" value="1"/>
</dbReference>
<protein>
    <submittedName>
        <fullName evidence="2">Amidohydrolase family protein</fullName>
    </submittedName>
</protein>
<dbReference type="PANTHER" id="PTHR35563">
    <property type="entry name" value="BARREL METAL-DEPENDENT HYDROLASE, PUTATIVE (AFU_ORTHOLOGUE AFUA_1G16240)-RELATED"/>
    <property type="match status" value="1"/>
</dbReference>
<dbReference type="InterPro" id="IPR052358">
    <property type="entry name" value="Aro_Compnd_Degr_Hydrolases"/>
</dbReference>
<dbReference type="Gene3D" id="3.20.20.140">
    <property type="entry name" value="Metal-dependent hydrolases"/>
    <property type="match status" value="1"/>
</dbReference>
<proteinExistence type="predicted"/>
<dbReference type="InterPro" id="IPR032466">
    <property type="entry name" value="Metal_Hydrolase"/>
</dbReference>
<name>A0ABS7WRL6_9BACT</name>
<dbReference type="InterPro" id="IPR006680">
    <property type="entry name" value="Amidohydro-rel"/>
</dbReference>